<keyword evidence="5" id="KW-1185">Reference proteome</keyword>
<dbReference type="InterPro" id="IPR007492">
    <property type="entry name" value="LytTR_DNA-bd_dom"/>
</dbReference>
<dbReference type="PANTHER" id="PTHR37299">
    <property type="entry name" value="TRANSCRIPTIONAL REGULATOR-RELATED"/>
    <property type="match status" value="1"/>
</dbReference>
<keyword evidence="1" id="KW-0597">Phosphoprotein</keyword>
<sequence>MAYMNALTCFITDDEPAAIESLSRLIELYCPSLHIKGYATNTADAAAFLNKEDVDILFLDIQMQGETGFDLLKQLKEPGFHLIFVTAFDEFGITAIKFSATDYLLKPVDPQELIGAIHKVATRRRIQQKQMQLLLQTHMLPGSQQKRIALADQSEIKYVLISDIVCCEADNSYTTFYIGDGKQTVMVSKPIAEYEMLLQPYGFIRVHQSWLVNTHKLESYKREDGGFLRMQNGMNIPVSRQRKHLLKAL</sequence>
<evidence type="ECO:0000259" key="3">
    <source>
        <dbReference type="PROSITE" id="PS50930"/>
    </source>
</evidence>
<dbReference type="GO" id="GO:0003677">
    <property type="term" value="F:DNA binding"/>
    <property type="evidence" value="ECO:0007669"/>
    <property type="project" value="InterPro"/>
</dbReference>
<dbReference type="PANTHER" id="PTHR37299:SF1">
    <property type="entry name" value="STAGE 0 SPORULATION PROTEIN A HOMOLOG"/>
    <property type="match status" value="1"/>
</dbReference>
<dbReference type="OrthoDB" id="9787344at2"/>
<comment type="caution">
    <text evidence="4">The sequence shown here is derived from an EMBL/GenBank/DDBJ whole genome shotgun (WGS) entry which is preliminary data.</text>
</comment>
<dbReference type="InterPro" id="IPR001789">
    <property type="entry name" value="Sig_transdc_resp-reg_receiver"/>
</dbReference>
<dbReference type="AlphaFoldDB" id="A0A4Q1CZH8"/>
<dbReference type="Pfam" id="PF00072">
    <property type="entry name" value="Response_reg"/>
    <property type="match status" value="1"/>
</dbReference>
<gene>
    <name evidence="4" type="ORF">ESB13_21875</name>
</gene>
<evidence type="ECO:0000313" key="4">
    <source>
        <dbReference type="EMBL" id="RXK80810.1"/>
    </source>
</evidence>
<organism evidence="4 5">
    <name type="scientific">Filimonas effusa</name>
    <dbReference type="NCBI Taxonomy" id="2508721"/>
    <lineage>
        <taxon>Bacteria</taxon>
        <taxon>Pseudomonadati</taxon>
        <taxon>Bacteroidota</taxon>
        <taxon>Chitinophagia</taxon>
        <taxon>Chitinophagales</taxon>
        <taxon>Chitinophagaceae</taxon>
        <taxon>Filimonas</taxon>
    </lineage>
</organism>
<reference evidence="4 5" key="1">
    <citation type="submission" date="2019-01" db="EMBL/GenBank/DDBJ databases">
        <title>Filimonas sp. strain TTM-71.</title>
        <authorList>
            <person name="Chen W.-M."/>
        </authorList>
    </citation>
    <scope>NUCLEOTIDE SEQUENCE [LARGE SCALE GENOMIC DNA]</scope>
    <source>
        <strain evidence="4 5">TTM-71</strain>
    </source>
</reference>
<dbReference type="PROSITE" id="PS50110">
    <property type="entry name" value="RESPONSE_REGULATORY"/>
    <property type="match status" value="1"/>
</dbReference>
<feature type="domain" description="HTH LytTR-type" evidence="3">
    <location>
        <begin position="148"/>
        <end position="249"/>
    </location>
</feature>
<dbReference type="Gene3D" id="3.40.50.2300">
    <property type="match status" value="1"/>
</dbReference>
<evidence type="ECO:0000256" key="1">
    <source>
        <dbReference type="PROSITE-ProRule" id="PRU00169"/>
    </source>
</evidence>
<feature type="modified residue" description="4-aspartylphosphate" evidence="1">
    <location>
        <position position="60"/>
    </location>
</feature>
<dbReference type="SMART" id="SM00850">
    <property type="entry name" value="LytTR"/>
    <property type="match status" value="1"/>
</dbReference>
<dbReference type="PROSITE" id="PS50930">
    <property type="entry name" value="HTH_LYTTR"/>
    <property type="match status" value="1"/>
</dbReference>
<dbReference type="SMART" id="SM00448">
    <property type="entry name" value="REC"/>
    <property type="match status" value="1"/>
</dbReference>
<feature type="domain" description="Response regulatory" evidence="2">
    <location>
        <begin position="8"/>
        <end position="121"/>
    </location>
</feature>
<evidence type="ECO:0000259" key="2">
    <source>
        <dbReference type="PROSITE" id="PS50110"/>
    </source>
</evidence>
<name>A0A4Q1CZH8_9BACT</name>
<dbReference type="EMBL" id="SDHZ01000005">
    <property type="protein sequence ID" value="RXK80810.1"/>
    <property type="molecule type" value="Genomic_DNA"/>
</dbReference>
<proteinExistence type="predicted"/>
<dbReference type="InterPro" id="IPR011006">
    <property type="entry name" value="CheY-like_superfamily"/>
</dbReference>
<dbReference type="SUPFAM" id="SSF52172">
    <property type="entry name" value="CheY-like"/>
    <property type="match status" value="1"/>
</dbReference>
<dbReference type="GO" id="GO:0000156">
    <property type="term" value="F:phosphorelay response regulator activity"/>
    <property type="evidence" value="ECO:0007669"/>
    <property type="project" value="InterPro"/>
</dbReference>
<evidence type="ECO:0000313" key="5">
    <source>
        <dbReference type="Proteomes" id="UP000290545"/>
    </source>
</evidence>
<dbReference type="Proteomes" id="UP000290545">
    <property type="component" value="Unassembled WGS sequence"/>
</dbReference>
<accession>A0A4Q1CZH8</accession>
<dbReference type="Gene3D" id="2.40.50.1020">
    <property type="entry name" value="LytTr DNA-binding domain"/>
    <property type="match status" value="1"/>
</dbReference>
<dbReference type="InterPro" id="IPR046947">
    <property type="entry name" value="LytR-like"/>
</dbReference>
<protein>
    <submittedName>
        <fullName evidence="4">Response regulator transcription factor</fullName>
    </submittedName>
</protein>
<dbReference type="Pfam" id="PF04397">
    <property type="entry name" value="LytTR"/>
    <property type="match status" value="1"/>
</dbReference>